<name>A0AAP5KSJ3_9ENTE</name>
<dbReference type="Proteomes" id="UP001256547">
    <property type="component" value="Unassembled WGS sequence"/>
</dbReference>
<dbReference type="AlphaFoldDB" id="A0AAP5KSJ3"/>
<dbReference type="SFLD" id="SFLDG01084">
    <property type="entry name" value="Uncharacterised_Radical_SAM_Su"/>
    <property type="match status" value="1"/>
</dbReference>
<evidence type="ECO:0000313" key="8">
    <source>
        <dbReference type="Proteomes" id="UP001256547"/>
    </source>
</evidence>
<comment type="caution">
    <text evidence="6">The sequence shown here is derived from an EMBL/GenBank/DDBJ whole genome shotgun (WGS) entry which is preliminary data.</text>
</comment>
<dbReference type="InterPro" id="IPR058240">
    <property type="entry name" value="rSAM_sf"/>
</dbReference>
<dbReference type="SUPFAM" id="SSF102114">
    <property type="entry name" value="Radical SAM enzymes"/>
    <property type="match status" value="1"/>
</dbReference>
<keyword evidence="1" id="KW-0479">Metal-binding</keyword>
<organism evidence="6 7">
    <name type="scientific">Enterococcus dongliensis</name>
    <dbReference type="NCBI Taxonomy" id="2559925"/>
    <lineage>
        <taxon>Bacteria</taxon>
        <taxon>Bacillati</taxon>
        <taxon>Bacillota</taxon>
        <taxon>Bacilli</taxon>
        <taxon>Lactobacillales</taxon>
        <taxon>Enterococcaceae</taxon>
        <taxon>Enterococcus</taxon>
    </lineage>
</organism>
<dbReference type="InterPro" id="IPR040086">
    <property type="entry name" value="MJ0683-like"/>
</dbReference>
<evidence type="ECO:0000313" key="5">
    <source>
        <dbReference type="EMBL" id="MDT2597811.1"/>
    </source>
</evidence>
<dbReference type="GO" id="GO:0003824">
    <property type="term" value="F:catalytic activity"/>
    <property type="evidence" value="ECO:0007669"/>
    <property type="project" value="InterPro"/>
</dbReference>
<evidence type="ECO:0000313" key="6">
    <source>
        <dbReference type="EMBL" id="MDT2638317.1"/>
    </source>
</evidence>
<evidence type="ECO:0000256" key="3">
    <source>
        <dbReference type="ARBA" id="ARBA00023014"/>
    </source>
</evidence>
<dbReference type="RefSeq" id="WP_137604472.1">
    <property type="nucleotide sequence ID" value="NZ_JARPYR010000034.1"/>
</dbReference>
<reference evidence="6 8" key="1">
    <citation type="submission" date="2023-03" db="EMBL/GenBank/DDBJ databases">
        <authorList>
            <person name="Shen W."/>
            <person name="Cai J."/>
        </authorList>
    </citation>
    <scope>NUCLEOTIDE SEQUENCE</scope>
    <source>
        <strain evidence="6">P55-2</strain>
        <strain evidence="5 8">P72-2</strain>
    </source>
</reference>
<dbReference type="GO" id="GO:0051536">
    <property type="term" value="F:iron-sulfur cluster binding"/>
    <property type="evidence" value="ECO:0007669"/>
    <property type="project" value="UniProtKB-KW"/>
</dbReference>
<dbReference type="GO" id="GO:0046872">
    <property type="term" value="F:metal ion binding"/>
    <property type="evidence" value="ECO:0007669"/>
    <property type="project" value="UniProtKB-KW"/>
</dbReference>
<feature type="domain" description="Radical SAM core" evidence="4">
    <location>
        <begin position="17"/>
        <end position="183"/>
    </location>
</feature>
<evidence type="ECO:0000313" key="7">
    <source>
        <dbReference type="Proteomes" id="UP001245561"/>
    </source>
</evidence>
<dbReference type="CDD" id="cd01335">
    <property type="entry name" value="Radical_SAM"/>
    <property type="match status" value="1"/>
</dbReference>
<dbReference type="Pfam" id="PF04055">
    <property type="entry name" value="Radical_SAM"/>
    <property type="match status" value="1"/>
</dbReference>
<keyword evidence="3" id="KW-0411">Iron-sulfur</keyword>
<proteinExistence type="predicted"/>
<gene>
    <name evidence="6" type="ORF">P7D36_12570</name>
    <name evidence="5" type="ORF">P7D39_12455</name>
</gene>
<evidence type="ECO:0000259" key="4">
    <source>
        <dbReference type="Pfam" id="PF04055"/>
    </source>
</evidence>
<dbReference type="Gene3D" id="3.80.30.30">
    <property type="match status" value="1"/>
</dbReference>
<dbReference type="EMBL" id="JARPYT010000024">
    <property type="protein sequence ID" value="MDT2638317.1"/>
    <property type="molecule type" value="Genomic_DNA"/>
</dbReference>
<dbReference type="PANTHER" id="PTHR43432">
    <property type="entry name" value="SLR0285 PROTEIN"/>
    <property type="match status" value="1"/>
</dbReference>
<dbReference type="EMBL" id="JARPYR010000034">
    <property type="protein sequence ID" value="MDT2597811.1"/>
    <property type="molecule type" value="Genomic_DNA"/>
</dbReference>
<dbReference type="InterPro" id="IPR007197">
    <property type="entry name" value="rSAM"/>
</dbReference>
<evidence type="ECO:0000256" key="1">
    <source>
        <dbReference type="ARBA" id="ARBA00022723"/>
    </source>
</evidence>
<evidence type="ECO:0000256" key="2">
    <source>
        <dbReference type="ARBA" id="ARBA00023004"/>
    </source>
</evidence>
<dbReference type="Proteomes" id="UP001245561">
    <property type="component" value="Unassembled WGS sequence"/>
</dbReference>
<accession>A0AAP5KSJ3</accession>
<keyword evidence="2" id="KW-0408">Iron</keyword>
<sequence length="287" mass="33556">MHYKEYQTILSAKNGLNLFRGCTHGCIYCDSRSNCYHINHIFEDIEVKKHALEILERELQKRRNPCMISTGAMTDPYIQLESRLKITQGALRLIDHYGFGVTIQTKSSRILRDLELLASINQKTKAVVQMTLTTYDEGLCQILEPHVSTTYERFETLLKFKTAGIPTIVWLSPILPFINDSEENLQGILDYCIKADVKGILCFGFGVTLRDGNRDYFYQQLDKHFPGMKKKYHYAFGNSYICHSPHNERLMELFIKTCNKHGILWRTEEIFRYLKKFETKQEQLTLF</sequence>
<protein>
    <submittedName>
        <fullName evidence="6">Radical SAM protein</fullName>
    </submittedName>
</protein>
<dbReference type="SFLD" id="SFLDS00029">
    <property type="entry name" value="Radical_SAM"/>
    <property type="match status" value="1"/>
</dbReference>
<dbReference type="PANTHER" id="PTHR43432:SF3">
    <property type="entry name" value="SLR0285 PROTEIN"/>
    <property type="match status" value="1"/>
</dbReference>
<keyword evidence="8" id="KW-1185">Reference proteome</keyword>